<evidence type="ECO:0000256" key="15">
    <source>
        <dbReference type="SAM" id="MobiDB-lite"/>
    </source>
</evidence>
<dbReference type="PRINTS" id="PR00398">
    <property type="entry name" value="STRDHORMONER"/>
</dbReference>
<dbReference type="FunFam" id="3.30.50.10:FF:000031">
    <property type="entry name" value="Ecdysone receptor A1"/>
    <property type="match status" value="1"/>
</dbReference>
<dbReference type="GO" id="GO:0090575">
    <property type="term" value="C:RNA polymerase II transcription regulator complex"/>
    <property type="evidence" value="ECO:0007669"/>
    <property type="project" value="TreeGrafter"/>
</dbReference>
<feature type="region of interest" description="Disordered" evidence="15">
    <location>
        <begin position="176"/>
        <end position="201"/>
    </location>
</feature>
<dbReference type="PANTHER" id="PTHR24082:SF507">
    <property type="entry name" value="BILE ACID RECEPTOR-RELATED"/>
    <property type="match status" value="1"/>
</dbReference>
<dbReference type="SMART" id="SM00399">
    <property type="entry name" value="ZnF_C4"/>
    <property type="match status" value="1"/>
</dbReference>
<dbReference type="PRINTS" id="PR01283">
    <property type="entry name" value="ECDYSTEROIDR"/>
</dbReference>
<feature type="domain" description="NR LBD" evidence="17">
    <location>
        <begin position="245"/>
        <end position="480"/>
    </location>
</feature>
<dbReference type="OMA" id="RHSFRYD"/>
<proteinExistence type="inferred from homology"/>
<keyword evidence="4 14" id="KW-0862">Zinc</keyword>
<evidence type="ECO:0000256" key="14">
    <source>
        <dbReference type="RuleBase" id="RU004334"/>
    </source>
</evidence>
<evidence type="ECO:0000256" key="8">
    <source>
        <dbReference type="ARBA" id="ARBA00023170"/>
    </source>
</evidence>
<evidence type="ECO:0000259" key="17">
    <source>
        <dbReference type="PROSITE" id="PS51843"/>
    </source>
</evidence>
<name>A0A9W3BMR3_BIOGL</name>
<dbReference type="InterPro" id="IPR003069">
    <property type="entry name" value="Ecdystd_rcpt"/>
</dbReference>
<dbReference type="GO" id="GO:0035076">
    <property type="term" value="P:ecdysone receptor signaling pathway"/>
    <property type="evidence" value="ECO:0007669"/>
    <property type="project" value="InterPro"/>
</dbReference>
<feature type="region of interest" description="Disordered" evidence="15">
    <location>
        <begin position="1"/>
        <end position="40"/>
    </location>
</feature>
<dbReference type="Pfam" id="PF00105">
    <property type="entry name" value="zf-C4"/>
    <property type="match status" value="1"/>
</dbReference>
<keyword evidence="3 14" id="KW-0863">Zinc-finger</keyword>
<dbReference type="SUPFAM" id="SSF57716">
    <property type="entry name" value="Glucocorticoid receptor-like (DNA-binding domain)"/>
    <property type="match status" value="1"/>
</dbReference>
<keyword evidence="7 14" id="KW-0804">Transcription</keyword>
<feature type="domain" description="Nuclear receptor" evidence="16">
    <location>
        <begin position="86"/>
        <end position="161"/>
    </location>
</feature>
<dbReference type="GO" id="GO:0008270">
    <property type="term" value="F:zinc ion binding"/>
    <property type="evidence" value="ECO:0007669"/>
    <property type="project" value="UniProtKB-KW"/>
</dbReference>
<evidence type="ECO:0000256" key="10">
    <source>
        <dbReference type="ARBA" id="ARBA00029963"/>
    </source>
</evidence>
<dbReference type="RefSeq" id="XP_055900693.1">
    <property type="nucleotide sequence ID" value="XM_056044718.1"/>
</dbReference>
<evidence type="ECO:0000256" key="11">
    <source>
        <dbReference type="ARBA" id="ARBA00030794"/>
    </source>
</evidence>
<dbReference type="InterPro" id="IPR001723">
    <property type="entry name" value="Nuclear_hrmn_rcpt"/>
</dbReference>
<keyword evidence="5 14" id="KW-0805">Transcription regulation</keyword>
<evidence type="ECO:0000313" key="18">
    <source>
        <dbReference type="Proteomes" id="UP001165740"/>
    </source>
</evidence>
<dbReference type="GO" id="GO:0004879">
    <property type="term" value="F:nuclear receptor activity"/>
    <property type="evidence" value="ECO:0007669"/>
    <property type="project" value="InterPro"/>
</dbReference>
<dbReference type="PROSITE" id="PS51030">
    <property type="entry name" value="NUCLEAR_REC_DBD_2"/>
    <property type="match status" value="1"/>
</dbReference>
<dbReference type="PROSITE" id="PS00031">
    <property type="entry name" value="NUCLEAR_REC_DBD_1"/>
    <property type="match status" value="1"/>
</dbReference>
<comment type="subcellular location">
    <subcellularLocation>
        <location evidence="14">Nucleus</location>
    </subcellularLocation>
</comment>
<evidence type="ECO:0000256" key="2">
    <source>
        <dbReference type="ARBA" id="ARBA00022723"/>
    </source>
</evidence>
<dbReference type="GO" id="GO:0045944">
    <property type="term" value="P:positive regulation of transcription by RNA polymerase II"/>
    <property type="evidence" value="ECO:0007669"/>
    <property type="project" value="TreeGrafter"/>
</dbReference>
<comment type="similarity">
    <text evidence="14">Belongs to the nuclear hormone receptor family.</text>
</comment>
<dbReference type="SUPFAM" id="SSF48508">
    <property type="entry name" value="Nuclear receptor ligand-binding domain"/>
    <property type="match status" value="1"/>
</dbReference>
<organism evidence="18 19">
    <name type="scientific">Biomphalaria glabrata</name>
    <name type="common">Bloodfluke planorb</name>
    <name type="synonym">Freshwater snail</name>
    <dbReference type="NCBI Taxonomy" id="6526"/>
    <lineage>
        <taxon>Eukaryota</taxon>
        <taxon>Metazoa</taxon>
        <taxon>Spiralia</taxon>
        <taxon>Lophotrochozoa</taxon>
        <taxon>Mollusca</taxon>
        <taxon>Gastropoda</taxon>
        <taxon>Heterobranchia</taxon>
        <taxon>Euthyneura</taxon>
        <taxon>Panpulmonata</taxon>
        <taxon>Hygrophila</taxon>
        <taxon>Lymnaeoidea</taxon>
        <taxon>Planorbidae</taxon>
        <taxon>Biomphalaria</taxon>
    </lineage>
</organism>
<dbReference type="Proteomes" id="UP001165740">
    <property type="component" value="Chromosome 1"/>
</dbReference>
<dbReference type="GO" id="GO:0000978">
    <property type="term" value="F:RNA polymerase II cis-regulatory region sequence-specific DNA binding"/>
    <property type="evidence" value="ECO:0007669"/>
    <property type="project" value="TreeGrafter"/>
</dbReference>
<dbReference type="Pfam" id="PF00104">
    <property type="entry name" value="Hormone_recep"/>
    <property type="match status" value="1"/>
</dbReference>
<dbReference type="OrthoDB" id="5837785at2759"/>
<evidence type="ECO:0000256" key="13">
    <source>
        <dbReference type="ARBA" id="ARBA00033286"/>
    </source>
</evidence>
<sequence>MHGDLPQFFSKSAQGAVPSSMGKVLPEGEMPPDSGQNHLSLADRMNFVPGAGSSAYHPLDTAGELGGPSDSKRKKGNGIEGKSIEEELCRICGDRASGYHYNALSCEGCKGFFRRSITKTASYHCKYGGNCEMDMWMRRKCQFCRLRRCREVGMKEECLLSEDQCKARDARRKAKQRFQPKQEVQSPDSYGGHSSETDTVPYMPPIDIKPNFFSFPSSSSSHSGGGSPSSVTEECCYPMKKLSDQQRETIETLVALQDKYEFADSESYEKALNGFDSRKQQSSDPQSFISAMASTFVIITQLIVEYAKCLPGFLSLSKADQITLLKSSTTEVMTIRAARCYDLESRCIVFGNGQPCSVDNMKAAGLGHYAELLFEFCHNMASVKTDNAEYTLFTAICIFSERPGLEAKQKVEKIQGDYVELLQAYENAKRGKGGNALARFLSRLSDLRTISVEHSKVLLELDIKKDGPDIPSVIKEIILLPPEGN</sequence>
<protein>
    <recommendedName>
        <fullName evidence="1">Ecdysone receptor</fullName>
    </recommendedName>
    <alternativeName>
        <fullName evidence="10">20-hydroxy-ecdysone receptor</fullName>
    </alternativeName>
    <alternativeName>
        <fullName evidence="11">EcRH</fullName>
    </alternativeName>
    <alternativeName>
        <fullName evidence="12">Ecdysteroid receptor</fullName>
    </alternativeName>
    <alternativeName>
        <fullName evidence="13">Nuclear receptor subfamily 1 group H member 1</fullName>
    </alternativeName>
</protein>
<evidence type="ECO:0000256" key="6">
    <source>
        <dbReference type="ARBA" id="ARBA00023125"/>
    </source>
</evidence>
<evidence type="ECO:0000256" key="5">
    <source>
        <dbReference type="ARBA" id="ARBA00023015"/>
    </source>
</evidence>
<dbReference type="GO" id="GO:0000122">
    <property type="term" value="P:negative regulation of transcription by RNA polymerase II"/>
    <property type="evidence" value="ECO:0007669"/>
    <property type="project" value="TreeGrafter"/>
</dbReference>
<dbReference type="InterPro" id="IPR000536">
    <property type="entry name" value="Nucl_hrmn_rcpt_lig-bd"/>
</dbReference>
<dbReference type="InterPro" id="IPR050234">
    <property type="entry name" value="Nuclear_hormone_rcpt_NR1"/>
</dbReference>
<dbReference type="InterPro" id="IPR001628">
    <property type="entry name" value="Znf_hrmn_rcpt"/>
</dbReference>
<keyword evidence="2 14" id="KW-0479">Metal-binding</keyword>
<feature type="compositionally biased region" description="Polar residues" evidence="15">
    <location>
        <begin position="182"/>
        <end position="198"/>
    </location>
</feature>
<dbReference type="GO" id="GO:0035100">
    <property type="term" value="F:ecdysone binding"/>
    <property type="evidence" value="ECO:0007669"/>
    <property type="project" value="InterPro"/>
</dbReference>
<evidence type="ECO:0000313" key="19">
    <source>
        <dbReference type="RefSeq" id="XP_055900693.1"/>
    </source>
</evidence>
<dbReference type="AlphaFoldDB" id="A0A9W3BMR3"/>
<dbReference type="SMART" id="SM00430">
    <property type="entry name" value="HOLI"/>
    <property type="match status" value="1"/>
</dbReference>
<dbReference type="InterPro" id="IPR035500">
    <property type="entry name" value="NHR-like_dom_sf"/>
</dbReference>
<dbReference type="PANTHER" id="PTHR24082">
    <property type="entry name" value="NUCLEAR HORMONE RECEPTOR"/>
    <property type="match status" value="1"/>
</dbReference>
<gene>
    <name evidence="19 20" type="primary">LOC106052335</name>
</gene>
<keyword evidence="6 14" id="KW-0238">DNA-binding</keyword>
<evidence type="ECO:0000256" key="9">
    <source>
        <dbReference type="ARBA" id="ARBA00023242"/>
    </source>
</evidence>
<accession>A0A9W3BMR3</accession>
<dbReference type="GO" id="GO:0030154">
    <property type="term" value="P:cell differentiation"/>
    <property type="evidence" value="ECO:0007669"/>
    <property type="project" value="TreeGrafter"/>
</dbReference>
<dbReference type="PROSITE" id="PS51843">
    <property type="entry name" value="NR_LBD"/>
    <property type="match status" value="1"/>
</dbReference>
<dbReference type="RefSeq" id="XP_055900701.1">
    <property type="nucleotide sequence ID" value="XM_056044726.1"/>
</dbReference>
<evidence type="ECO:0000259" key="16">
    <source>
        <dbReference type="PROSITE" id="PS51030"/>
    </source>
</evidence>
<evidence type="ECO:0000256" key="12">
    <source>
        <dbReference type="ARBA" id="ARBA00033003"/>
    </source>
</evidence>
<keyword evidence="18" id="KW-1185">Reference proteome</keyword>
<evidence type="ECO:0000256" key="3">
    <source>
        <dbReference type="ARBA" id="ARBA00022771"/>
    </source>
</evidence>
<dbReference type="PRINTS" id="PR00047">
    <property type="entry name" value="STROIDFINGER"/>
</dbReference>
<evidence type="ECO:0000256" key="4">
    <source>
        <dbReference type="ARBA" id="ARBA00022833"/>
    </source>
</evidence>
<feature type="region of interest" description="Disordered" evidence="15">
    <location>
        <begin position="58"/>
        <end position="78"/>
    </location>
</feature>
<dbReference type="Gene3D" id="3.30.50.10">
    <property type="entry name" value="Erythroid Transcription Factor GATA-1, subunit A"/>
    <property type="match status" value="1"/>
</dbReference>
<evidence type="ECO:0000256" key="7">
    <source>
        <dbReference type="ARBA" id="ARBA00023163"/>
    </source>
</evidence>
<dbReference type="GeneID" id="106052335"/>
<evidence type="ECO:0000256" key="1">
    <source>
        <dbReference type="ARBA" id="ARBA00022052"/>
    </source>
</evidence>
<reference evidence="19 20" key="1">
    <citation type="submission" date="2025-04" db="UniProtKB">
        <authorList>
            <consortium name="RefSeq"/>
        </authorList>
    </citation>
    <scope>IDENTIFICATION</scope>
</reference>
<evidence type="ECO:0000313" key="20">
    <source>
        <dbReference type="RefSeq" id="XP_055900701.1"/>
    </source>
</evidence>
<keyword evidence="9 14" id="KW-0539">Nucleus</keyword>
<dbReference type="InterPro" id="IPR013088">
    <property type="entry name" value="Znf_NHR/GATA"/>
</dbReference>
<dbReference type="Gene3D" id="1.10.565.10">
    <property type="entry name" value="Retinoid X Receptor"/>
    <property type="match status" value="1"/>
</dbReference>
<keyword evidence="8 14" id="KW-0675">Receptor</keyword>